<reference evidence="1 2" key="1">
    <citation type="submission" date="2019-01" db="EMBL/GenBank/DDBJ databases">
        <title>Genomes sequencing and comparative genomics of infectious freshwater microsporidia, Cucumispora dikerogammari and Thelohania contejeani.</title>
        <authorList>
            <person name="Cormier A."/>
            <person name="Giraud I."/>
            <person name="Wattier R."/>
            <person name="Teixeira M."/>
            <person name="Grandjean F."/>
            <person name="Rigaud T."/>
            <person name="Cordaux R."/>
        </authorList>
    </citation>
    <scope>NUCLEOTIDE SEQUENCE [LARGE SCALE GENOMIC DNA]</scope>
    <source>
        <strain evidence="1">T1</strain>
        <tissue evidence="1">Spores</tissue>
    </source>
</reference>
<gene>
    <name evidence="1" type="ORF">TCON_2526</name>
</gene>
<dbReference type="Proteomes" id="UP001516464">
    <property type="component" value="Unassembled WGS sequence"/>
</dbReference>
<organism evidence="1 2">
    <name type="scientific">Astathelohania contejeani</name>
    <dbReference type="NCBI Taxonomy" id="164912"/>
    <lineage>
        <taxon>Eukaryota</taxon>
        <taxon>Fungi</taxon>
        <taxon>Fungi incertae sedis</taxon>
        <taxon>Microsporidia</taxon>
        <taxon>Astathelohaniidae</taxon>
        <taxon>Astathelohania</taxon>
    </lineage>
</organism>
<keyword evidence="2" id="KW-1185">Reference proteome</keyword>
<dbReference type="EMBL" id="SBIQ01000343">
    <property type="protein sequence ID" value="KAF7679672.1"/>
    <property type="molecule type" value="Genomic_DNA"/>
</dbReference>
<evidence type="ECO:0000313" key="2">
    <source>
        <dbReference type="Proteomes" id="UP001516464"/>
    </source>
</evidence>
<proteinExistence type="predicted"/>
<accession>A0ABQ7HVT6</accession>
<comment type="caution">
    <text evidence="1">The sequence shown here is derived from an EMBL/GenBank/DDBJ whole genome shotgun (WGS) entry which is preliminary data.</text>
</comment>
<sequence>MIEHNYTRRHNEVLRCIYLLLTNKYSFKKTKNYDLTQSQEGMKNEKAEIRIDTMIRPDILVKNNRLNIFIYDKRENKIILVEVGITRHGNLQIIETRRKGNLTFCRMN</sequence>
<name>A0ABQ7HVT6_9MICR</name>
<evidence type="ECO:0000313" key="1">
    <source>
        <dbReference type="EMBL" id="KAF7679672.1"/>
    </source>
</evidence>
<protein>
    <submittedName>
        <fullName evidence="1">Uncharacterized protein</fullName>
    </submittedName>
</protein>